<feature type="transmembrane region" description="Helical" evidence="12">
    <location>
        <begin position="299"/>
        <end position="318"/>
    </location>
</feature>
<dbReference type="PANTHER" id="PTHR31382">
    <property type="entry name" value="NA(+)/H(+) ANTIPORTER"/>
    <property type="match status" value="1"/>
</dbReference>
<proteinExistence type="inferred from homology"/>
<evidence type="ECO:0000256" key="7">
    <source>
        <dbReference type="ARBA" id="ARBA00023053"/>
    </source>
</evidence>
<feature type="transmembrane region" description="Helical" evidence="12">
    <location>
        <begin position="46"/>
        <end position="64"/>
    </location>
</feature>
<dbReference type="InterPro" id="IPR006153">
    <property type="entry name" value="Cation/H_exchanger_TM"/>
</dbReference>
<comment type="caution">
    <text evidence="14">The sequence shown here is derived from an EMBL/GenBank/DDBJ whole genome shotgun (WGS) entry which is preliminary data.</text>
</comment>
<dbReference type="GO" id="GO:0120029">
    <property type="term" value="P:proton export across plasma membrane"/>
    <property type="evidence" value="ECO:0007669"/>
    <property type="project" value="InterPro"/>
</dbReference>
<keyword evidence="5 12" id="KW-0812">Transmembrane</keyword>
<dbReference type="Gene3D" id="1.20.1530.20">
    <property type="match status" value="1"/>
</dbReference>
<reference evidence="14" key="1">
    <citation type="submission" date="2021-06" db="EMBL/GenBank/DDBJ databases">
        <authorList>
            <person name="Kallberg Y."/>
            <person name="Tangrot J."/>
            <person name="Rosling A."/>
        </authorList>
    </citation>
    <scope>NUCLEOTIDE SEQUENCE</scope>
    <source>
        <strain evidence="14">MA453B</strain>
    </source>
</reference>
<keyword evidence="10" id="KW-0739">Sodium transport</keyword>
<gene>
    <name evidence="14" type="ORF">DERYTH_LOCUS12993</name>
</gene>
<feature type="transmembrane region" description="Helical" evidence="12">
    <location>
        <begin position="250"/>
        <end position="278"/>
    </location>
</feature>
<dbReference type="GO" id="GO:0036376">
    <property type="term" value="P:sodium ion export across plasma membrane"/>
    <property type="evidence" value="ECO:0007669"/>
    <property type="project" value="InterPro"/>
</dbReference>
<comment type="similarity">
    <text evidence="2">Belongs to the fungal Na(+)/H(+) exchanger family.</text>
</comment>
<dbReference type="Pfam" id="PF00999">
    <property type="entry name" value="Na_H_Exchanger"/>
    <property type="match status" value="1"/>
</dbReference>
<organism evidence="14 15">
    <name type="scientific">Dentiscutata erythropus</name>
    <dbReference type="NCBI Taxonomy" id="1348616"/>
    <lineage>
        <taxon>Eukaryota</taxon>
        <taxon>Fungi</taxon>
        <taxon>Fungi incertae sedis</taxon>
        <taxon>Mucoromycota</taxon>
        <taxon>Glomeromycotina</taxon>
        <taxon>Glomeromycetes</taxon>
        <taxon>Diversisporales</taxon>
        <taxon>Gigasporaceae</taxon>
        <taxon>Dentiscutata</taxon>
    </lineage>
</organism>
<feature type="transmembrane region" description="Helical" evidence="12">
    <location>
        <begin position="365"/>
        <end position="384"/>
    </location>
</feature>
<dbReference type="OrthoDB" id="2392258at2759"/>
<evidence type="ECO:0000256" key="8">
    <source>
        <dbReference type="ARBA" id="ARBA00023065"/>
    </source>
</evidence>
<feature type="transmembrane region" description="Helical" evidence="12">
    <location>
        <begin position="79"/>
        <end position="100"/>
    </location>
</feature>
<dbReference type="FunFam" id="1.20.1530.20:FF:000015">
    <property type="entry name" value="Na(+)/H(+) antiporter 2"/>
    <property type="match status" value="1"/>
</dbReference>
<evidence type="ECO:0000256" key="6">
    <source>
        <dbReference type="ARBA" id="ARBA00022989"/>
    </source>
</evidence>
<keyword evidence="3" id="KW-0813">Transport</keyword>
<evidence type="ECO:0000256" key="10">
    <source>
        <dbReference type="ARBA" id="ARBA00023201"/>
    </source>
</evidence>
<keyword evidence="6 12" id="KW-1133">Transmembrane helix</keyword>
<dbReference type="AlphaFoldDB" id="A0A9N9N467"/>
<feature type="transmembrane region" description="Helical" evidence="12">
    <location>
        <begin position="179"/>
        <end position="196"/>
    </location>
</feature>
<evidence type="ECO:0000256" key="9">
    <source>
        <dbReference type="ARBA" id="ARBA00023136"/>
    </source>
</evidence>
<evidence type="ECO:0000256" key="12">
    <source>
        <dbReference type="SAM" id="Phobius"/>
    </source>
</evidence>
<evidence type="ECO:0000256" key="2">
    <source>
        <dbReference type="ARBA" id="ARBA00005248"/>
    </source>
</evidence>
<feature type="transmembrane region" description="Helical" evidence="12">
    <location>
        <begin position="330"/>
        <end position="353"/>
    </location>
</feature>
<name>A0A9N9N467_9GLOM</name>
<dbReference type="GO" id="GO:0042391">
    <property type="term" value="P:regulation of membrane potential"/>
    <property type="evidence" value="ECO:0007669"/>
    <property type="project" value="InterPro"/>
</dbReference>
<evidence type="ECO:0000256" key="3">
    <source>
        <dbReference type="ARBA" id="ARBA00022448"/>
    </source>
</evidence>
<keyword evidence="4" id="KW-0050">Antiport</keyword>
<protein>
    <submittedName>
        <fullName evidence="14">22553_t:CDS:1</fullName>
    </submittedName>
</protein>
<evidence type="ECO:0000313" key="14">
    <source>
        <dbReference type="EMBL" id="CAG8701095.1"/>
    </source>
</evidence>
<feature type="transmembrane region" description="Helical" evidence="12">
    <location>
        <begin position="208"/>
        <end position="230"/>
    </location>
</feature>
<dbReference type="GO" id="GO:0015385">
    <property type="term" value="F:sodium:proton antiporter activity"/>
    <property type="evidence" value="ECO:0007669"/>
    <property type="project" value="InterPro"/>
</dbReference>
<evidence type="ECO:0000256" key="5">
    <source>
        <dbReference type="ARBA" id="ARBA00022692"/>
    </source>
</evidence>
<accession>A0A9N9N467</accession>
<feature type="transmembrane region" description="Helical" evidence="12">
    <location>
        <begin position="107"/>
        <end position="130"/>
    </location>
</feature>
<feature type="domain" description="Cation/H+ exchanger transmembrane" evidence="13">
    <location>
        <begin position="28"/>
        <end position="418"/>
    </location>
</feature>
<evidence type="ECO:0000256" key="4">
    <source>
        <dbReference type="ARBA" id="ARBA00022449"/>
    </source>
</evidence>
<evidence type="ECO:0000256" key="1">
    <source>
        <dbReference type="ARBA" id="ARBA00004141"/>
    </source>
</evidence>
<dbReference type="Proteomes" id="UP000789405">
    <property type="component" value="Unassembled WGS sequence"/>
</dbReference>
<keyword evidence="9 12" id="KW-0472">Membrane</keyword>
<dbReference type="PANTHER" id="PTHR31382:SF1">
    <property type="entry name" value="SODIUM ION_PROTON EXCHANGER (EUROFUNG)"/>
    <property type="match status" value="1"/>
</dbReference>
<feature type="transmembrane region" description="Helical" evidence="12">
    <location>
        <begin position="396"/>
        <end position="419"/>
    </location>
</feature>
<evidence type="ECO:0000313" key="15">
    <source>
        <dbReference type="Proteomes" id="UP000789405"/>
    </source>
</evidence>
<sequence>STMNLDMEFFQPNDISVLVTILSLFVVVFSLVSMFVKEKLYLSEPLVCVAVGIALGPIGLNIVAPDKWGGNIDVITREFMRFVIAIQVMACGVALPKAYLWTQLKSMLLLLIPVMSWMWIISALSIWWLFPTLSFAKSLMIASCIAPTDPVLANSMLKGRFAKKYISVDLRDLISGESAANDGLGFPFLYIAIYLAKMSPGEAFGRWFLFIVCYQVVLSILIGFVIGYVARKSLRWAMDKKLIDKEMFLTFAVVLALFIMGSVSILGSDELLACFVAGNSFTWDDWFREETRDNHFQEIIDVLLNLSVFIYIGAIMPWSSFSNSELGLSYWRLFVVSILILLFRRLPIVLMLMKNIPPLKNFREGLYAGWFGPIGIGAIFYAATAKEDGTENVQKIVNPVVFFIVLSSVFCHGISVPVIKIGKRVNNLSRTATTQSNLVATTIVIQDKKKRDQGQTNVVPDDIIIKSENNSVDEINMSKGITKGKTNGITDNMSDKNEIDNVDEIIIVSELTKNKDDDIDDTKETGDNNSIDSGRERSLSVEANAGLESESMYEERENVVIEEDGSRHVYVTPNPP</sequence>
<keyword evidence="15" id="KW-1185">Reference proteome</keyword>
<dbReference type="GO" id="GO:0005886">
    <property type="term" value="C:plasma membrane"/>
    <property type="evidence" value="ECO:0007669"/>
    <property type="project" value="InterPro"/>
</dbReference>
<feature type="compositionally biased region" description="Basic and acidic residues" evidence="11">
    <location>
        <begin position="516"/>
        <end position="526"/>
    </location>
</feature>
<keyword evidence="8" id="KW-0406">Ion transport</keyword>
<dbReference type="InterPro" id="IPR038770">
    <property type="entry name" value="Na+/solute_symporter_sf"/>
</dbReference>
<dbReference type="InterPro" id="IPR004712">
    <property type="entry name" value="Na+/H+_antiporter_fungi"/>
</dbReference>
<feature type="non-terminal residue" evidence="14">
    <location>
        <position position="576"/>
    </location>
</feature>
<dbReference type="EMBL" id="CAJVPY010008825">
    <property type="protein sequence ID" value="CAG8701095.1"/>
    <property type="molecule type" value="Genomic_DNA"/>
</dbReference>
<evidence type="ECO:0000259" key="13">
    <source>
        <dbReference type="Pfam" id="PF00999"/>
    </source>
</evidence>
<feature type="transmembrane region" description="Helical" evidence="12">
    <location>
        <begin position="15"/>
        <end position="34"/>
    </location>
</feature>
<comment type="subcellular location">
    <subcellularLocation>
        <location evidence="1">Membrane</location>
        <topology evidence="1">Multi-pass membrane protein</topology>
    </subcellularLocation>
</comment>
<keyword evidence="7" id="KW-0915">Sodium</keyword>
<evidence type="ECO:0000256" key="11">
    <source>
        <dbReference type="SAM" id="MobiDB-lite"/>
    </source>
</evidence>
<feature type="region of interest" description="Disordered" evidence="11">
    <location>
        <begin position="516"/>
        <end position="554"/>
    </location>
</feature>